<dbReference type="InterPro" id="IPR017926">
    <property type="entry name" value="GATASE"/>
</dbReference>
<dbReference type="GO" id="GO:0016829">
    <property type="term" value="F:lyase activity"/>
    <property type="evidence" value="ECO:0007669"/>
    <property type="project" value="UniProtKB-KW"/>
</dbReference>
<reference evidence="12 13" key="1">
    <citation type="submission" date="2023-06" db="EMBL/GenBank/DDBJ databases">
        <title>Campylobacter magnum sp. nov., isolated from cecal contents of domestic pigs (Sus scrofa domesticus).</title>
        <authorList>
            <person name="Papic B."/>
            <person name="Gruntar I."/>
        </authorList>
    </citation>
    <scope>NUCLEOTIDE SEQUENCE [LARGE SCALE GENOMIC DNA]</scope>
    <source>
        <strain evidence="13">34484-21</strain>
    </source>
</reference>
<dbReference type="HAMAP" id="MF_00278">
    <property type="entry name" value="HisH"/>
    <property type="match status" value="1"/>
</dbReference>
<dbReference type="Proteomes" id="UP001171111">
    <property type="component" value="Unassembled WGS sequence"/>
</dbReference>
<evidence type="ECO:0000313" key="13">
    <source>
        <dbReference type="Proteomes" id="UP001171111"/>
    </source>
</evidence>
<dbReference type="InterPro" id="IPR010139">
    <property type="entry name" value="Imidazole-glycPsynth_HisH"/>
</dbReference>
<dbReference type="PROSITE" id="PS51273">
    <property type="entry name" value="GATASE_TYPE_1"/>
    <property type="match status" value="1"/>
</dbReference>
<proteinExistence type="inferred from homology"/>
<keyword evidence="13" id="KW-1185">Reference proteome</keyword>
<evidence type="ECO:0000256" key="3">
    <source>
        <dbReference type="ARBA" id="ARBA00022605"/>
    </source>
</evidence>
<comment type="caution">
    <text evidence="12">The sequence shown here is derived from an EMBL/GenBank/DDBJ whole genome shotgun (WGS) entry which is preliminary data.</text>
</comment>
<dbReference type="RefSeq" id="WP_302243886.1">
    <property type="nucleotide sequence ID" value="NZ_JAULJQ010000003.1"/>
</dbReference>
<protein>
    <recommendedName>
        <fullName evidence="10">Imidazole glycerol phosphate synthase subunit HisH</fullName>
        <ecNumber evidence="10">4.3.2.10</ecNumber>
    </recommendedName>
    <alternativeName>
        <fullName evidence="10">IGP synthase glutaminase subunit</fullName>
        <ecNumber evidence="10">3.5.1.2</ecNumber>
    </alternativeName>
    <alternativeName>
        <fullName evidence="10">IGP synthase subunit HisH</fullName>
    </alternativeName>
    <alternativeName>
        <fullName evidence="10">ImGP synthase subunit HisH</fullName>
        <shortName evidence="10">IGPS subunit HisH</shortName>
    </alternativeName>
</protein>
<dbReference type="PANTHER" id="PTHR42701:SF1">
    <property type="entry name" value="IMIDAZOLE GLYCEROL PHOSPHATE SYNTHASE SUBUNIT HISH"/>
    <property type="match status" value="1"/>
</dbReference>
<evidence type="ECO:0000256" key="2">
    <source>
        <dbReference type="ARBA" id="ARBA00011152"/>
    </source>
</evidence>
<dbReference type="NCBIfam" id="TIGR01855">
    <property type="entry name" value="IMP_synth_hisH"/>
    <property type="match status" value="1"/>
</dbReference>
<keyword evidence="6 10" id="KW-0368">Histidine biosynthesis</keyword>
<keyword evidence="4 10" id="KW-0378">Hydrolase</keyword>
<dbReference type="PIRSF" id="PIRSF000495">
    <property type="entry name" value="Amidotransf_hisH"/>
    <property type="match status" value="1"/>
</dbReference>
<gene>
    <name evidence="10 12" type="primary">hisH</name>
    <name evidence="12" type="ORF">Q2362_02980</name>
</gene>
<dbReference type="EMBL" id="JAULJQ010000003">
    <property type="protein sequence ID" value="MDO2409064.1"/>
    <property type="molecule type" value="Genomic_DNA"/>
</dbReference>
<feature type="active site" description="Nucleophile" evidence="10">
    <location>
        <position position="80"/>
    </location>
</feature>
<keyword evidence="5 10" id="KW-0315">Glutamine amidotransferase</keyword>
<evidence type="ECO:0000256" key="1">
    <source>
        <dbReference type="ARBA" id="ARBA00005091"/>
    </source>
</evidence>
<dbReference type="EC" id="3.5.1.2" evidence="10"/>
<comment type="subunit">
    <text evidence="2 10">Heterodimer of HisH and HisF.</text>
</comment>
<accession>A0ABT8T5W4</accession>
<comment type="subcellular location">
    <subcellularLocation>
        <location evidence="10">Cytoplasm</location>
    </subcellularLocation>
</comment>
<evidence type="ECO:0000256" key="10">
    <source>
        <dbReference type="HAMAP-Rule" id="MF_00278"/>
    </source>
</evidence>
<feature type="active site" evidence="10">
    <location>
        <position position="186"/>
    </location>
</feature>
<keyword evidence="3 10" id="KW-0028">Amino-acid biosynthesis</keyword>
<keyword evidence="10" id="KW-0963">Cytoplasm</keyword>
<dbReference type="EC" id="4.3.2.10" evidence="10"/>
<dbReference type="SUPFAM" id="SSF52317">
    <property type="entry name" value="Class I glutamine amidotransferase-like"/>
    <property type="match status" value="1"/>
</dbReference>
<sequence length="204" mass="22760">MKIAIVDYGLGNIHSVQNALSFIGASSRLESEPKELKNYDKVILPGVGAYGDAMDRLKKTGMDKAVKDFASSNKPLLGVCLGLHLLFKKGYEFGEHEGLGILDGEVVKFDESKFNEPLKIPHMGWNTCEFCKQSALNAGLKKSEYFYFVHSYHVICDESLVLATTNYGYDFISAVESKNIYAFQPHPEKSHNVGLKILKNFVEL</sequence>
<comment type="pathway">
    <text evidence="1 10">Amino-acid biosynthesis; L-histidine biosynthesis; L-histidine from 5-phospho-alpha-D-ribose 1-diphosphate: step 5/9.</text>
</comment>
<evidence type="ECO:0000313" key="12">
    <source>
        <dbReference type="EMBL" id="MDO2409064.1"/>
    </source>
</evidence>
<feature type="active site" evidence="10">
    <location>
        <position position="188"/>
    </location>
</feature>
<evidence type="ECO:0000256" key="5">
    <source>
        <dbReference type="ARBA" id="ARBA00022962"/>
    </source>
</evidence>
<dbReference type="Gene3D" id="3.40.50.880">
    <property type="match status" value="1"/>
</dbReference>
<dbReference type="CDD" id="cd01748">
    <property type="entry name" value="GATase1_IGP_Synthase"/>
    <property type="match status" value="1"/>
</dbReference>
<evidence type="ECO:0000256" key="8">
    <source>
        <dbReference type="ARBA" id="ARBA00047838"/>
    </source>
</evidence>
<evidence type="ECO:0000259" key="11">
    <source>
        <dbReference type="Pfam" id="PF00117"/>
    </source>
</evidence>
<evidence type="ECO:0000256" key="7">
    <source>
        <dbReference type="ARBA" id="ARBA00023239"/>
    </source>
</evidence>
<name>A0ABT8T5W4_9BACT</name>
<comment type="function">
    <text evidence="10">IGPS catalyzes the conversion of PRFAR and glutamine to IGP, AICAR and glutamate. The HisH subunit catalyzes the hydrolysis of glutamine to glutamate and ammonia as part of the synthesis of IGP and AICAR. The resulting ammonia molecule is channeled to the active site of HisF.</text>
</comment>
<evidence type="ECO:0000256" key="4">
    <source>
        <dbReference type="ARBA" id="ARBA00022801"/>
    </source>
</evidence>
<dbReference type="Pfam" id="PF00117">
    <property type="entry name" value="GATase"/>
    <property type="match status" value="1"/>
</dbReference>
<dbReference type="InterPro" id="IPR029062">
    <property type="entry name" value="Class_I_gatase-like"/>
</dbReference>
<dbReference type="PROSITE" id="PS51274">
    <property type="entry name" value="GATASE_COBBQ"/>
    <property type="match status" value="1"/>
</dbReference>
<dbReference type="PANTHER" id="PTHR42701">
    <property type="entry name" value="IMIDAZOLE GLYCEROL PHOSPHATE SYNTHASE SUBUNIT HISH"/>
    <property type="match status" value="1"/>
</dbReference>
<comment type="catalytic activity">
    <reaction evidence="9 10">
        <text>L-glutamine + H2O = L-glutamate + NH4(+)</text>
        <dbReference type="Rhea" id="RHEA:15889"/>
        <dbReference type="ChEBI" id="CHEBI:15377"/>
        <dbReference type="ChEBI" id="CHEBI:28938"/>
        <dbReference type="ChEBI" id="CHEBI:29985"/>
        <dbReference type="ChEBI" id="CHEBI:58359"/>
        <dbReference type="EC" id="3.5.1.2"/>
    </reaction>
</comment>
<organism evidence="12 13">
    <name type="scientific">Campylobacter magnus</name>
    <dbReference type="NCBI Taxonomy" id="3026462"/>
    <lineage>
        <taxon>Bacteria</taxon>
        <taxon>Pseudomonadati</taxon>
        <taxon>Campylobacterota</taxon>
        <taxon>Epsilonproteobacteria</taxon>
        <taxon>Campylobacterales</taxon>
        <taxon>Campylobacteraceae</taxon>
        <taxon>Campylobacter</taxon>
    </lineage>
</organism>
<evidence type="ECO:0000256" key="6">
    <source>
        <dbReference type="ARBA" id="ARBA00023102"/>
    </source>
</evidence>
<keyword evidence="7 10" id="KW-0456">Lyase</keyword>
<comment type="catalytic activity">
    <reaction evidence="8 10">
        <text>5-[(5-phospho-1-deoxy-D-ribulos-1-ylimino)methylamino]-1-(5-phospho-beta-D-ribosyl)imidazole-4-carboxamide + L-glutamine = D-erythro-1-(imidazol-4-yl)glycerol 3-phosphate + 5-amino-1-(5-phospho-beta-D-ribosyl)imidazole-4-carboxamide + L-glutamate + H(+)</text>
        <dbReference type="Rhea" id="RHEA:24793"/>
        <dbReference type="ChEBI" id="CHEBI:15378"/>
        <dbReference type="ChEBI" id="CHEBI:29985"/>
        <dbReference type="ChEBI" id="CHEBI:58278"/>
        <dbReference type="ChEBI" id="CHEBI:58359"/>
        <dbReference type="ChEBI" id="CHEBI:58475"/>
        <dbReference type="ChEBI" id="CHEBI:58525"/>
        <dbReference type="EC" id="4.3.2.10"/>
    </reaction>
</comment>
<feature type="domain" description="Glutamine amidotransferase" evidence="11">
    <location>
        <begin position="5"/>
        <end position="202"/>
    </location>
</feature>
<evidence type="ECO:0000256" key="9">
    <source>
        <dbReference type="ARBA" id="ARBA00049534"/>
    </source>
</evidence>